<dbReference type="EMBL" id="PVNE01000006">
    <property type="protein sequence ID" value="PRX41438.1"/>
    <property type="molecule type" value="Genomic_DNA"/>
</dbReference>
<gene>
    <name evidence="2" type="ORF">CLV97_10648</name>
</gene>
<feature type="domain" description="N-acetyltransferase" evidence="1">
    <location>
        <begin position="5"/>
        <end position="165"/>
    </location>
</feature>
<dbReference type="PANTHER" id="PTHR41700">
    <property type="entry name" value="GCN5-RELATED N-ACETYLTRANSFERASE"/>
    <property type="match status" value="1"/>
</dbReference>
<keyword evidence="2" id="KW-0808">Transferase</keyword>
<dbReference type="InterPro" id="IPR000182">
    <property type="entry name" value="GNAT_dom"/>
</dbReference>
<protein>
    <submittedName>
        <fullName evidence="2">Putative GNAT superfamily acetyltransferase</fullName>
    </submittedName>
</protein>
<dbReference type="PROSITE" id="PS51186">
    <property type="entry name" value="GNAT"/>
    <property type="match status" value="1"/>
</dbReference>
<sequence>MTRPIAVRRLTSPDEFKAVQHLERTVWGMDPIPIHQTLTAVKNGGILIGSFDGDRLVGFCYAFPGFDGKRTYLCSHMMGVAPSYRGMGLGKRMKWAQREWALSRGYSLITWTYDPLESVNASLNLNALRAICNTYVENCYGEMDDVLNRGLPTDRFQVEWWLDSPHVTNPAPPPTTMGLHRRVCDWSVNSDGMPQLPENVEQTLAGAEHFPDGTDSLLVPIPVRFQHIKSRDLVLARDWRMKTRTIFQALFSKGYAATGTLRQSGEPVHYYVLQQRERLRIDTSAETEKGDKS</sequence>
<dbReference type="GO" id="GO:0016747">
    <property type="term" value="F:acyltransferase activity, transferring groups other than amino-acyl groups"/>
    <property type="evidence" value="ECO:0007669"/>
    <property type="project" value="InterPro"/>
</dbReference>
<dbReference type="Gene3D" id="3.40.630.30">
    <property type="match status" value="1"/>
</dbReference>
<comment type="caution">
    <text evidence="2">The sequence shown here is derived from an EMBL/GenBank/DDBJ whole genome shotgun (WGS) entry which is preliminary data.</text>
</comment>
<dbReference type="OrthoDB" id="9797990at2"/>
<dbReference type="CDD" id="cd04301">
    <property type="entry name" value="NAT_SF"/>
    <property type="match status" value="1"/>
</dbReference>
<name>A0A2T0LGM5_9BACL</name>
<dbReference type="RefSeq" id="WP_106344502.1">
    <property type="nucleotide sequence ID" value="NZ_PVNE01000006.1"/>
</dbReference>
<dbReference type="Pfam" id="PF00583">
    <property type="entry name" value="Acetyltransf_1"/>
    <property type="match status" value="1"/>
</dbReference>
<proteinExistence type="predicted"/>
<evidence type="ECO:0000313" key="3">
    <source>
        <dbReference type="Proteomes" id="UP000237797"/>
    </source>
</evidence>
<dbReference type="InterPro" id="IPR016181">
    <property type="entry name" value="Acyl_CoA_acyltransferase"/>
</dbReference>
<organism evidence="2 3">
    <name type="scientific">Planifilum fimeticola</name>
    <dbReference type="NCBI Taxonomy" id="201975"/>
    <lineage>
        <taxon>Bacteria</taxon>
        <taxon>Bacillati</taxon>
        <taxon>Bacillota</taxon>
        <taxon>Bacilli</taxon>
        <taxon>Bacillales</taxon>
        <taxon>Thermoactinomycetaceae</taxon>
        <taxon>Planifilum</taxon>
    </lineage>
</organism>
<keyword evidence="3" id="KW-1185">Reference proteome</keyword>
<dbReference type="InterPro" id="IPR038764">
    <property type="entry name" value="GNAT_N_AcTrfase_prd"/>
</dbReference>
<reference evidence="2 3" key="1">
    <citation type="submission" date="2018-03" db="EMBL/GenBank/DDBJ databases">
        <title>Genomic Encyclopedia of Archaeal and Bacterial Type Strains, Phase II (KMG-II): from individual species to whole genera.</title>
        <authorList>
            <person name="Goeker M."/>
        </authorList>
    </citation>
    <scope>NUCLEOTIDE SEQUENCE [LARGE SCALE GENOMIC DNA]</scope>
    <source>
        <strain evidence="2 3">DSM 44946</strain>
    </source>
</reference>
<evidence type="ECO:0000259" key="1">
    <source>
        <dbReference type="PROSITE" id="PS51186"/>
    </source>
</evidence>
<evidence type="ECO:0000313" key="2">
    <source>
        <dbReference type="EMBL" id="PRX41438.1"/>
    </source>
</evidence>
<dbReference type="Proteomes" id="UP000237797">
    <property type="component" value="Unassembled WGS sequence"/>
</dbReference>
<dbReference type="SUPFAM" id="SSF55729">
    <property type="entry name" value="Acyl-CoA N-acyltransferases (Nat)"/>
    <property type="match status" value="1"/>
</dbReference>
<dbReference type="AlphaFoldDB" id="A0A2T0LGM5"/>
<accession>A0A2T0LGM5</accession>
<dbReference type="PANTHER" id="PTHR41700:SF1">
    <property type="entry name" value="N-ACETYLTRANSFERASE DOMAIN-CONTAINING PROTEIN"/>
    <property type="match status" value="1"/>
</dbReference>